<evidence type="ECO:0000256" key="3">
    <source>
        <dbReference type="ARBA" id="ARBA00004906"/>
    </source>
</evidence>
<comment type="subcellular location">
    <subcellularLocation>
        <location evidence="2">Endomembrane system</location>
        <topology evidence="2">Multi-pass membrane protein</topology>
    </subcellularLocation>
</comment>
<protein>
    <recommendedName>
        <fullName evidence="4">RING-type E3 ubiquitin transferase</fullName>
        <ecNumber evidence="4">2.3.2.27</ecNumber>
    </recommendedName>
</protein>
<evidence type="ECO:0000313" key="18">
    <source>
        <dbReference type="Proteomes" id="UP000076078"/>
    </source>
</evidence>
<feature type="domain" description="RING-type" evidence="16">
    <location>
        <begin position="564"/>
        <end position="605"/>
    </location>
</feature>
<dbReference type="EMBL" id="LODT01000004">
    <property type="protein sequence ID" value="KYR02102.1"/>
    <property type="molecule type" value="Genomic_DNA"/>
</dbReference>
<dbReference type="SMART" id="SM00184">
    <property type="entry name" value="RING"/>
    <property type="match status" value="1"/>
</dbReference>
<dbReference type="SUPFAM" id="SSF57850">
    <property type="entry name" value="RING/U-box"/>
    <property type="match status" value="1"/>
</dbReference>
<dbReference type="STRING" id="361077.A0A152A781"/>
<evidence type="ECO:0000256" key="6">
    <source>
        <dbReference type="ARBA" id="ARBA00022692"/>
    </source>
</evidence>
<evidence type="ECO:0000256" key="12">
    <source>
        <dbReference type="ARBA" id="ARBA00022989"/>
    </source>
</evidence>
<evidence type="ECO:0000256" key="15">
    <source>
        <dbReference type="SAM" id="Phobius"/>
    </source>
</evidence>
<organism evidence="17 18">
    <name type="scientific">Tieghemostelium lacteum</name>
    <name type="common">Slime mold</name>
    <name type="synonym">Dictyostelium lacteum</name>
    <dbReference type="NCBI Taxonomy" id="361077"/>
    <lineage>
        <taxon>Eukaryota</taxon>
        <taxon>Amoebozoa</taxon>
        <taxon>Evosea</taxon>
        <taxon>Eumycetozoa</taxon>
        <taxon>Dictyostelia</taxon>
        <taxon>Dictyosteliales</taxon>
        <taxon>Raperosteliaceae</taxon>
        <taxon>Tieghemostelium</taxon>
    </lineage>
</organism>
<dbReference type="Gene3D" id="3.30.40.10">
    <property type="entry name" value="Zinc/RING finger domain, C3HC4 (zinc finger)"/>
    <property type="match status" value="1"/>
</dbReference>
<dbReference type="Pfam" id="PF11145">
    <property type="entry name" value="DUF2921"/>
    <property type="match status" value="1"/>
</dbReference>
<dbReference type="PANTHER" id="PTHR22763:SF162">
    <property type="entry name" value="TRANSMEMBRANE E3 UBIQUITIN-PROTEIN LIGASE 1"/>
    <property type="match status" value="1"/>
</dbReference>
<comment type="pathway">
    <text evidence="3">Protein modification; protein ubiquitination.</text>
</comment>
<dbReference type="GO" id="GO:0061630">
    <property type="term" value="F:ubiquitin protein ligase activity"/>
    <property type="evidence" value="ECO:0007669"/>
    <property type="project" value="UniProtKB-EC"/>
</dbReference>
<keyword evidence="12 15" id="KW-1133">Transmembrane helix</keyword>
<keyword evidence="7" id="KW-0479">Metal-binding</keyword>
<keyword evidence="18" id="KW-1185">Reference proteome</keyword>
<dbReference type="Proteomes" id="UP000076078">
    <property type="component" value="Unassembled WGS sequence"/>
</dbReference>
<comment type="catalytic activity">
    <reaction evidence="1">
        <text>S-ubiquitinyl-[E2 ubiquitin-conjugating enzyme]-L-cysteine + [acceptor protein]-L-lysine = [E2 ubiquitin-conjugating enzyme]-L-cysteine + N(6)-ubiquitinyl-[acceptor protein]-L-lysine.</text>
        <dbReference type="EC" id="2.3.2.27"/>
    </reaction>
</comment>
<evidence type="ECO:0000256" key="2">
    <source>
        <dbReference type="ARBA" id="ARBA00004127"/>
    </source>
</evidence>
<gene>
    <name evidence="17" type="ORF">DLAC_00901</name>
</gene>
<dbReference type="PANTHER" id="PTHR22763">
    <property type="entry name" value="RING ZINC FINGER PROTEIN"/>
    <property type="match status" value="1"/>
</dbReference>
<evidence type="ECO:0000256" key="9">
    <source>
        <dbReference type="ARBA" id="ARBA00022771"/>
    </source>
</evidence>
<dbReference type="PROSITE" id="PS50089">
    <property type="entry name" value="ZF_RING_2"/>
    <property type="match status" value="1"/>
</dbReference>
<dbReference type="GO" id="GO:0008270">
    <property type="term" value="F:zinc ion binding"/>
    <property type="evidence" value="ECO:0007669"/>
    <property type="project" value="UniProtKB-KW"/>
</dbReference>
<evidence type="ECO:0000259" key="16">
    <source>
        <dbReference type="PROSITE" id="PS50089"/>
    </source>
</evidence>
<dbReference type="EC" id="2.3.2.27" evidence="4"/>
<evidence type="ECO:0000256" key="10">
    <source>
        <dbReference type="ARBA" id="ARBA00022786"/>
    </source>
</evidence>
<feature type="transmembrane region" description="Helical" evidence="15">
    <location>
        <begin position="352"/>
        <end position="373"/>
    </location>
</feature>
<evidence type="ECO:0000256" key="1">
    <source>
        <dbReference type="ARBA" id="ARBA00000900"/>
    </source>
</evidence>
<dbReference type="InterPro" id="IPR021319">
    <property type="entry name" value="DUF2921"/>
</dbReference>
<dbReference type="InterPro" id="IPR050731">
    <property type="entry name" value="HRD1_E3_ubiq-ligases"/>
</dbReference>
<dbReference type="InterPro" id="IPR013083">
    <property type="entry name" value="Znf_RING/FYVE/PHD"/>
</dbReference>
<evidence type="ECO:0000256" key="7">
    <source>
        <dbReference type="ARBA" id="ARBA00022723"/>
    </source>
</evidence>
<evidence type="ECO:0000313" key="17">
    <source>
        <dbReference type="EMBL" id="KYR02102.1"/>
    </source>
</evidence>
<keyword evidence="8" id="KW-0732">Signal</keyword>
<sequence>MSTTNLFYKLFIFYILYICILDCSIKTLSQEILSEISSIEDFNSIYYDPFKVDNLVATDATLDNSTNIDISKEAGEDIIYPRNITMLFKGSWTVINGSLEEFKFTQKSGVILFSASNLAFTAIDSNNSTSSTSNNSSPYSFDKVEGELVFRDGIYLNVEYIRFYLYGIYEYQTGLLSTIAIPALNRYGYNISPINFTTAIENGKNQSEILDSIKLQMSNIANNVTMVDFNVTQNVILTEEQQQEYQSMIFVLVQQFNNVTEEFNLQTLPPNYNYEHDEKAVLWTQGQFYSIINNVYMNFNSSNIVMSDYKHKWMNYVVMVTLQSFVQIIVLLKQIDYSGTQSGASKVSMITIGIQTILDAYLCLFHLSVGILIDSMFNAFATAAFFEFVTFSLMEMRFLLIILKANRPQAFAEGWASLRREFSLFYLRFYTCLITSFIILYYYFSTLFTLFLFIMYSFWVPQIIMNAQKSIRKPYLWKYVLGTSISRLLIPLYFFGCPNNFIPLKPDFTFSVLLVLWVAIQVAVLYLQSIWGPQFFIPKRFLPQRYQYYRPISQAIKNRGDLNCVICMNDVEEAHEYLITPCEHIFHSKCLKDWADYKLECPVCRNPLPIGLDV</sequence>
<feature type="transmembrane region" description="Helical" evidence="15">
    <location>
        <begin position="313"/>
        <end position="332"/>
    </location>
</feature>
<feature type="transmembrane region" description="Helical" evidence="15">
    <location>
        <begin position="479"/>
        <end position="496"/>
    </location>
</feature>
<dbReference type="AlphaFoldDB" id="A0A152A781"/>
<proteinExistence type="predicted"/>
<feature type="transmembrane region" description="Helical" evidence="15">
    <location>
        <begin position="379"/>
        <end position="403"/>
    </location>
</feature>
<keyword evidence="6 15" id="KW-0812">Transmembrane</keyword>
<reference evidence="17 18" key="1">
    <citation type="submission" date="2015-12" db="EMBL/GenBank/DDBJ databases">
        <title>Dictyostelia acquired genes for synthesis and detection of signals that induce cell-type specialization by lateral gene transfer from prokaryotes.</title>
        <authorList>
            <person name="Gloeckner G."/>
            <person name="Schaap P."/>
        </authorList>
    </citation>
    <scope>NUCLEOTIDE SEQUENCE [LARGE SCALE GENOMIC DNA]</scope>
    <source>
        <strain evidence="17 18">TK</strain>
    </source>
</reference>
<dbReference type="OrthoDB" id="9984778at2759"/>
<dbReference type="GO" id="GO:0012505">
    <property type="term" value="C:endomembrane system"/>
    <property type="evidence" value="ECO:0007669"/>
    <property type="project" value="UniProtKB-SubCell"/>
</dbReference>
<keyword evidence="9 14" id="KW-0863">Zinc-finger</keyword>
<dbReference type="GO" id="GO:0043161">
    <property type="term" value="P:proteasome-mediated ubiquitin-dependent protein catabolic process"/>
    <property type="evidence" value="ECO:0007669"/>
    <property type="project" value="TreeGrafter"/>
</dbReference>
<evidence type="ECO:0000256" key="5">
    <source>
        <dbReference type="ARBA" id="ARBA00022679"/>
    </source>
</evidence>
<keyword evidence="10" id="KW-0833">Ubl conjugation pathway</keyword>
<evidence type="ECO:0000256" key="4">
    <source>
        <dbReference type="ARBA" id="ARBA00012483"/>
    </source>
</evidence>
<keyword evidence="11" id="KW-0862">Zinc</keyword>
<keyword evidence="13 15" id="KW-0472">Membrane</keyword>
<name>A0A152A781_TIELA</name>
<accession>A0A152A781</accession>
<evidence type="ECO:0000256" key="14">
    <source>
        <dbReference type="PROSITE-ProRule" id="PRU00175"/>
    </source>
</evidence>
<comment type="caution">
    <text evidence="17">The sequence shown here is derived from an EMBL/GenBank/DDBJ whole genome shotgun (WGS) entry which is preliminary data.</text>
</comment>
<evidence type="ECO:0000256" key="8">
    <source>
        <dbReference type="ARBA" id="ARBA00022729"/>
    </source>
</evidence>
<dbReference type="InParanoid" id="A0A152A781"/>
<evidence type="ECO:0000256" key="11">
    <source>
        <dbReference type="ARBA" id="ARBA00022833"/>
    </source>
</evidence>
<dbReference type="Pfam" id="PF13639">
    <property type="entry name" value="zf-RING_2"/>
    <property type="match status" value="1"/>
</dbReference>
<dbReference type="InterPro" id="IPR001841">
    <property type="entry name" value="Znf_RING"/>
</dbReference>
<keyword evidence="5" id="KW-0808">Transferase</keyword>
<feature type="transmembrane region" description="Helical" evidence="15">
    <location>
        <begin position="508"/>
        <end position="527"/>
    </location>
</feature>
<evidence type="ECO:0000256" key="13">
    <source>
        <dbReference type="ARBA" id="ARBA00023136"/>
    </source>
</evidence>
<dbReference type="OMA" id="GQGCVIC"/>